<comment type="caution">
    <text evidence="1">The sequence shown here is derived from an EMBL/GenBank/DDBJ whole genome shotgun (WGS) entry which is preliminary data.</text>
</comment>
<accession>A0ACB0M517</accession>
<name>A0ACB0M517_TRIPR</name>
<protein>
    <submittedName>
        <fullName evidence="1">Uncharacterized protein</fullName>
    </submittedName>
</protein>
<proteinExistence type="predicted"/>
<gene>
    <name evidence="1" type="ORF">MILVUS5_LOCUS38665</name>
</gene>
<reference evidence="1" key="1">
    <citation type="submission" date="2023-10" db="EMBL/GenBank/DDBJ databases">
        <authorList>
            <person name="Rodriguez Cubillos JULIANA M."/>
            <person name="De Vega J."/>
        </authorList>
    </citation>
    <scope>NUCLEOTIDE SEQUENCE</scope>
</reference>
<evidence type="ECO:0000313" key="1">
    <source>
        <dbReference type="EMBL" id="CAJ2675708.1"/>
    </source>
</evidence>
<evidence type="ECO:0000313" key="2">
    <source>
        <dbReference type="Proteomes" id="UP001177021"/>
    </source>
</evidence>
<dbReference type="Proteomes" id="UP001177021">
    <property type="component" value="Unassembled WGS sequence"/>
</dbReference>
<sequence>MGFLVLLSLLPIFILFIIHIHKTKSTRRTSSTPPGPKPLPIIGNLHQIDPSSPHHSLWQLSKHYGPIMSLHLGYIPTLVVSSSKMAKEVLQTHDLKFASRPSFLGLRKLSYNCLDLAFAPYSPYWKEMKKLCVLHLFSSQRVQSFRPIRENEVVQLIQKLSQFDAHEKGVNLSETMMSFTNTLICKIALGKKYVFDYEEEVELGSEQRSSKLQILLNEAEALLTEFYFSDHFPLLGWVDKVKGTIWRLDKTFKELDLIYQRVIDDHMDNLARPKSKEQVADIIDILLQMMNDQSLHSLSFELTFDHIKALLMNIFLAGTDTSSAIVVWAMTALMNNPRVMNKVQMEIRNLYEDKDFLNEDDIEKLLYLKSVVKETMRLFPPSPLLVPRETMENCNIDGYEIKPKTLVYVNAWAIGRDPEDWEDPEEFYPERFVTSSVDFKGKNFELIPFGSGRRMCPAMNMGVLTVELSLANLLHSFDWKLPNGFDKEQVLDTQVKPGITMHKKIDLYLVPKKRKS</sequence>
<organism evidence="1 2">
    <name type="scientific">Trifolium pratense</name>
    <name type="common">Red clover</name>
    <dbReference type="NCBI Taxonomy" id="57577"/>
    <lineage>
        <taxon>Eukaryota</taxon>
        <taxon>Viridiplantae</taxon>
        <taxon>Streptophyta</taxon>
        <taxon>Embryophyta</taxon>
        <taxon>Tracheophyta</taxon>
        <taxon>Spermatophyta</taxon>
        <taxon>Magnoliopsida</taxon>
        <taxon>eudicotyledons</taxon>
        <taxon>Gunneridae</taxon>
        <taxon>Pentapetalae</taxon>
        <taxon>rosids</taxon>
        <taxon>fabids</taxon>
        <taxon>Fabales</taxon>
        <taxon>Fabaceae</taxon>
        <taxon>Papilionoideae</taxon>
        <taxon>50 kb inversion clade</taxon>
        <taxon>NPAAA clade</taxon>
        <taxon>Hologalegina</taxon>
        <taxon>IRL clade</taxon>
        <taxon>Trifolieae</taxon>
        <taxon>Trifolium</taxon>
    </lineage>
</organism>
<dbReference type="EMBL" id="CASHSV030000716">
    <property type="protein sequence ID" value="CAJ2675708.1"/>
    <property type="molecule type" value="Genomic_DNA"/>
</dbReference>
<keyword evidence="2" id="KW-1185">Reference proteome</keyword>